<dbReference type="SUPFAM" id="SSF47384">
    <property type="entry name" value="Homodimeric domain of signal transducing histidine kinase"/>
    <property type="match status" value="1"/>
</dbReference>
<dbReference type="InterPro" id="IPR035965">
    <property type="entry name" value="PAS-like_dom_sf"/>
</dbReference>
<reference evidence="8" key="1">
    <citation type="submission" date="2022-05" db="EMBL/GenBank/DDBJ databases">
        <authorList>
            <person name="Pankratov T."/>
        </authorList>
    </citation>
    <scope>NUCLEOTIDE SEQUENCE</scope>
    <source>
        <strain evidence="8">BP6-180914</strain>
    </source>
</reference>
<dbReference type="InterPro" id="IPR004358">
    <property type="entry name" value="Sig_transdc_His_kin-like_C"/>
</dbReference>
<dbReference type="InterPro" id="IPR003594">
    <property type="entry name" value="HATPase_dom"/>
</dbReference>
<dbReference type="InterPro" id="IPR003661">
    <property type="entry name" value="HisK_dim/P_dom"/>
</dbReference>
<evidence type="ECO:0000256" key="3">
    <source>
        <dbReference type="ARBA" id="ARBA00022553"/>
    </source>
</evidence>
<dbReference type="Pfam" id="PF08447">
    <property type="entry name" value="PAS_3"/>
    <property type="match status" value="1"/>
</dbReference>
<dbReference type="Pfam" id="PF02518">
    <property type="entry name" value="HATPase_c"/>
    <property type="match status" value="1"/>
</dbReference>
<dbReference type="Gene3D" id="3.40.50.2300">
    <property type="match status" value="1"/>
</dbReference>
<dbReference type="PROSITE" id="PS50109">
    <property type="entry name" value="HIS_KIN"/>
    <property type="match status" value="1"/>
</dbReference>
<dbReference type="PRINTS" id="PR00344">
    <property type="entry name" value="BCTRLSENSOR"/>
</dbReference>
<dbReference type="SMART" id="SM00091">
    <property type="entry name" value="PAS"/>
    <property type="match status" value="1"/>
</dbReference>
<dbReference type="NCBIfam" id="TIGR00229">
    <property type="entry name" value="sensory_box"/>
    <property type="match status" value="1"/>
</dbReference>
<dbReference type="InterPro" id="IPR013655">
    <property type="entry name" value="PAS_fold_3"/>
</dbReference>
<evidence type="ECO:0000256" key="4">
    <source>
        <dbReference type="PROSITE-ProRule" id="PRU00169"/>
    </source>
</evidence>
<dbReference type="GO" id="GO:0000155">
    <property type="term" value="F:phosphorelay sensor kinase activity"/>
    <property type="evidence" value="ECO:0007669"/>
    <property type="project" value="InterPro"/>
</dbReference>
<feature type="modified residue" description="4-aspartylphosphate" evidence="4">
    <location>
        <position position="467"/>
    </location>
</feature>
<evidence type="ECO:0000313" key="9">
    <source>
        <dbReference type="Proteomes" id="UP001165667"/>
    </source>
</evidence>
<gene>
    <name evidence="8" type="ORF">M8523_31550</name>
</gene>
<dbReference type="SUPFAM" id="SSF55785">
    <property type="entry name" value="PYP-like sensor domain (PAS domain)"/>
    <property type="match status" value="1"/>
</dbReference>
<keyword evidence="8" id="KW-0547">Nucleotide-binding</keyword>
<dbReference type="Proteomes" id="UP001165667">
    <property type="component" value="Unassembled WGS sequence"/>
</dbReference>
<dbReference type="Gene3D" id="1.10.287.130">
    <property type="match status" value="1"/>
</dbReference>
<evidence type="ECO:0000259" key="5">
    <source>
        <dbReference type="PROSITE" id="PS50109"/>
    </source>
</evidence>
<name>A0AA42CRF9_9HYPH</name>
<dbReference type="InterPro" id="IPR036890">
    <property type="entry name" value="HATPase_C_sf"/>
</dbReference>
<keyword evidence="3 4" id="KW-0597">Phosphoprotein</keyword>
<dbReference type="InterPro" id="IPR001789">
    <property type="entry name" value="Sig_transdc_resp-reg_receiver"/>
</dbReference>
<dbReference type="EMBL" id="JAMOIM010000050">
    <property type="protein sequence ID" value="MCW6512452.1"/>
    <property type="molecule type" value="Genomic_DNA"/>
</dbReference>
<dbReference type="GO" id="GO:0005524">
    <property type="term" value="F:ATP binding"/>
    <property type="evidence" value="ECO:0007669"/>
    <property type="project" value="UniProtKB-KW"/>
</dbReference>
<dbReference type="PROSITE" id="PS50110">
    <property type="entry name" value="RESPONSE_REGULATORY"/>
    <property type="match status" value="1"/>
</dbReference>
<feature type="domain" description="PAS" evidence="7">
    <location>
        <begin position="35"/>
        <end position="105"/>
    </location>
</feature>
<dbReference type="Gene3D" id="3.30.450.20">
    <property type="entry name" value="PAS domain"/>
    <property type="match status" value="1"/>
</dbReference>
<dbReference type="InterPro" id="IPR005467">
    <property type="entry name" value="His_kinase_dom"/>
</dbReference>
<accession>A0AA42CRF9</accession>
<feature type="domain" description="Response regulatory" evidence="6">
    <location>
        <begin position="416"/>
        <end position="529"/>
    </location>
</feature>
<evidence type="ECO:0000259" key="6">
    <source>
        <dbReference type="PROSITE" id="PS50110"/>
    </source>
</evidence>
<dbReference type="InterPro" id="IPR036097">
    <property type="entry name" value="HisK_dim/P_sf"/>
</dbReference>
<dbReference type="SMART" id="SM00448">
    <property type="entry name" value="REC"/>
    <property type="match status" value="1"/>
</dbReference>
<dbReference type="InterPro" id="IPR011006">
    <property type="entry name" value="CheY-like_superfamily"/>
</dbReference>
<dbReference type="CDD" id="cd00130">
    <property type="entry name" value="PAS"/>
    <property type="match status" value="1"/>
</dbReference>
<dbReference type="PANTHER" id="PTHR43065:SF49">
    <property type="entry name" value="HISTIDINE KINASE"/>
    <property type="match status" value="1"/>
</dbReference>
<dbReference type="SUPFAM" id="SSF55874">
    <property type="entry name" value="ATPase domain of HSP90 chaperone/DNA topoisomerase II/histidine kinase"/>
    <property type="match status" value="1"/>
</dbReference>
<protein>
    <recommendedName>
        <fullName evidence="2">histidine kinase</fullName>
        <ecNumber evidence="2">2.7.13.3</ecNumber>
    </recommendedName>
</protein>
<dbReference type="AlphaFoldDB" id="A0AA42CRF9"/>
<evidence type="ECO:0000256" key="1">
    <source>
        <dbReference type="ARBA" id="ARBA00000085"/>
    </source>
</evidence>
<dbReference type="SMART" id="SM00388">
    <property type="entry name" value="HisKA"/>
    <property type="match status" value="1"/>
</dbReference>
<dbReference type="InterPro" id="IPR000014">
    <property type="entry name" value="PAS"/>
</dbReference>
<feature type="domain" description="Histidine kinase" evidence="5">
    <location>
        <begin position="173"/>
        <end position="394"/>
    </location>
</feature>
<dbReference type="EC" id="2.7.13.3" evidence="2"/>
<proteinExistence type="predicted"/>
<keyword evidence="8" id="KW-0067">ATP-binding</keyword>
<dbReference type="PANTHER" id="PTHR43065">
    <property type="entry name" value="SENSOR HISTIDINE KINASE"/>
    <property type="match status" value="1"/>
</dbReference>
<dbReference type="Pfam" id="PF00072">
    <property type="entry name" value="Response_reg"/>
    <property type="match status" value="1"/>
</dbReference>
<comment type="caution">
    <text evidence="8">The sequence shown here is derived from an EMBL/GenBank/DDBJ whole genome shotgun (WGS) entry which is preliminary data.</text>
</comment>
<keyword evidence="9" id="KW-1185">Reference proteome</keyword>
<dbReference type="Pfam" id="PF00512">
    <property type="entry name" value="HisKA"/>
    <property type="match status" value="1"/>
</dbReference>
<dbReference type="SUPFAM" id="SSF52172">
    <property type="entry name" value="CheY-like"/>
    <property type="match status" value="1"/>
</dbReference>
<dbReference type="CDD" id="cd00082">
    <property type="entry name" value="HisKA"/>
    <property type="match status" value="1"/>
</dbReference>
<dbReference type="Gene3D" id="3.30.565.10">
    <property type="entry name" value="Histidine kinase-like ATPase, C-terminal domain"/>
    <property type="match status" value="1"/>
</dbReference>
<evidence type="ECO:0000259" key="7">
    <source>
        <dbReference type="PROSITE" id="PS50112"/>
    </source>
</evidence>
<organism evidence="8 9">
    <name type="scientific">Lichenifustis flavocetrariae</name>
    <dbReference type="NCBI Taxonomy" id="2949735"/>
    <lineage>
        <taxon>Bacteria</taxon>
        <taxon>Pseudomonadati</taxon>
        <taxon>Pseudomonadota</taxon>
        <taxon>Alphaproteobacteria</taxon>
        <taxon>Hyphomicrobiales</taxon>
        <taxon>Lichenihabitantaceae</taxon>
        <taxon>Lichenifustis</taxon>
    </lineage>
</organism>
<comment type="catalytic activity">
    <reaction evidence="1">
        <text>ATP + protein L-histidine = ADP + protein N-phospho-L-histidine.</text>
        <dbReference type="EC" id="2.7.13.3"/>
    </reaction>
</comment>
<dbReference type="PROSITE" id="PS50112">
    <property type="entry name" value="PAS"/>
    <property type="match status" value="1"/>
</dbReference>
<evidence type="ECO:0000256" key="2">
    <source>
        <dbReference type="ARBA" id="ARBA00012438"/>
    </source>
</evidence>
<sequence length="539" mass="59365">MRNVADRTRAAIERRLAEDRLRDLNADLEHRVEERTRERDRVWRNSQDLLVVIDRRGMFLSVSPVAKKILGWSPDEMLGLTVFDFVHPDDLRSTGRALDKVKGDALPTYLNRYRRKDGTYRWMSWVAAPEDELIYAYGRDVTAEKENTEALHLAEEQLRQAQKMEAVGQLTGGVAHDFNNLLTVIRSSVDLLKRPNLTEERRLRYIEAISDTTTRASKLTGQLLAFARRQALKPEVFDVVRSVGTIRDMVGTLTGSRVRVETSVPDQPCYVDADPSQFDTALVNLSVNARDAMDGEGQLTIAVTTATSVPAMRSQPPIDGDFVVVALSDTGSGIAAADLERIFEPFFTTKGVGQGTGLGLSQVIGFVKQSGGEVTVESEVGRGTTFSLYLPRTSEPSDAVAHGTASGALVDGHGVRVLVVEDNEDVGSFATLSLQELGYDTLLAANAEEALGFLASEPDRFDVVFSDVVMPGMNGIELGQEIRRRHPRLPVFLTSGYSHVLAQNGTFGFELLQKPYSVEDLSRVLRKAVGWRQATLAPA</sequence>
<dbReference type="SMART" id="SM00387">
    <property type="entry name" value="HATPase_c"/>
    <property type="match status" value="1"/>
</dbReference>
<evidence type="ECO:0000313" key="8">
    <source>
        <dbReference type="EMBL" id="MCW6512452.1"/>
    </source>
</evidence>